<comment type="caution">
    <text evidence="9">The sequence shown here is derived from an EMBL/GenBank/DDBJ whole genome shotgun (WGS) entry which is preliminary data.</text>
</comment>
<keyword evidence="6" id="KW-0408">Iron</keyword>
<comment type="cofactor">
    <cofactor evidence="1">
        <name>[4Fe-4S] cluster</name>
        <dbReference type="ChEBI" id="CHEBI:49883"/>
    </cofactor>
</comment>
<keyword evidence="5" id="KW-0479">Metal-binding</keyword>
<dbReference type="Pfam" id="PF04104">
    <property type="entry name" value="DNA_primase_lrg"/>
    <property type="match status" value="1"/>
</dbReference>
<dbReference type="EMBL" id="JAHLQT010025733">
    <property type="protein sequence ID" value="KAG7164085.1"/>
    <property type="molecule type" value="Genomic_DNA"/>
</dbReference>
<keyword evidence="7" id="KW-0411">Iron-sulfur</keyword>
<evidence type="ECO:0000256" key="4">
    <source>
        <dbReference type="ARBA" id="ARBA00022705"/>
    </source>
</evidence>
<evidence type="ECO:0000256" key="1">
    <source>
        <dbReference type="ARBA" id="ARBA00001966"/>
    </source>
</evidence>
<dbReference type="AlphaFoldDB" id="A0A8J5JU16"/>
<evidence type="ECO:0000256" key="3">
    <source>
        <dbReference type="ARBA" id="ARBA00022515"/>
    </source>
</evidence>
<dbReference type="PANTHER" id="PTHR10537">
    <property type="entry name" value="DNA PRIMASE LARGE SUBUNIT"/>
    <property type="match status" value="1"/>
</dbReference>
<evidence type="ECO:0000313" key="9">
    <source>
        <dbReference type="EMBL" id="KAG7164085.1"/>
    </source>
</evidence>
<evidence type="ECO:0000313" key="10">
    <source>
        <dbReference type="Proteomes" id="UP000747542"/>
    </source>
</evidence>
<keyword evidence="10" id="KW-1185">Reference proteome</keyword>
<dbReference type="GO" id="GO:0005658">
    <property type="term" value="C:alpha DNA polymerase:primase complex"/>
    <property type="evidence" value="ECO:0007669"/>
    <property type="project" value="TreeGrafter"/>
</dbReference>
<keyword evidence="3" id="KW-0639">Primosome</keyword>
<dbReference type="GO" id="GO:0046872">
    <property type="term" value="F:metal ion binding"/>
    <property type="evidence" value="ECO:0007669"/>
    <property type="project" value="UniProtKB-KW"/>
</dbReference>
<keyword evidence="2" id="KW-0004">4Fe-4S</keyword>
<evidence type="ECO:0000256" key="2">
    <source>
        <dbReference type="ARBA" id="ARBA00022485"/>
    </source>
</evidence>
<reference evidence="9" key="1">
    <citation type="journal article" date="2021" name="Sci. Adv.">
        <title>The American lobster genome reveals insights on longevity, neural, and immune adaptations.</title>
        <authorList>
            <person name="Polinski J.M."/>
            <person name="Zimin A.V."/>
            <person name="Clark K.F."/>
            <person name="Kohn A.B."/>
            <person name="Sadowski N."/>
            <person name="Timp W."/>
            <person name="Ptitsyn A."/>
            <person name="Khanna P."/>
            <person name="Romanova D.Y."/>
            <person name="Williams P."/>
            <person name="Greenwood S.J."/>
            <person name="Moroz L.L."/>
            <person name="Walt D.R."/>
            <person name="Bodnar A.G."/>
        </authorList>
    </citation>
    <scope>NUCLEOTIDE SEQUENCE</scope>
    <source>
        <strain evidence="9">GMGI-L3</strain>
    </source>
</reference>
<dbReference type="GO" id="GO:0006270">
    <property type="term" value="P:DNA replication initiation"/>
    <property type="evidence" value="ECO:0007669"/>
    <property type="project" value="TreeGrafter"/>
</dbReference>
<sequence length="540" mass="61791">MTFYMKPPEGNIQLNKLYQDAETRLFFLCQIHQCWGDIDQVRSIIVDHSSIRSNSDCLIEGSRKDRISHFVLRLTCLESGQLQTFFIEAETQLFEYRMECGGEQTVTHSVRELKRHSHFALRSMALTSSHQKFIIQVQKISDEILSSGMLECYGRQNCQHAIKVPWTVVESLVKERQVVVTAGDVEIHCHNLLQLLCCVFKATLEFGLKELSLSGAKNLIAIDARLRQVKKNLYRLYRKHQGGDYMVLSSNSLRSTDIESQVPNFPLCMQELHKILSSTGRLRHHARIRYTLYLKDIGLPVMENIAFWENFYSKPHKGHSGGCCHTWDGTDKNRYTYGIRHLYGIEGGRKNYTSHSCSALQDLQSQPSELGGCPFTSYGEDELSVLLYPILGDHLQLQEDVIKEVKAGRPNAACKTLSAFTIYMNKECRRKNHEEKKSLRGCDQDNIKNLEEDKNTEGCIPNLLDVKKRDNSSKLTLLPKLCEEQSRVSDLMGKKHIQTNQVLKSPKATVMLKILDMVLQTQKLLTTVILPLLKSHVLKM</sequence>
<gene>
    <name evidence="9" type="primary">Prim2-L2</name>
    <name evidence="9" type="ORF">Hamer_G020532</name>
</gene>
<dbReference type="PANTHER" id="PTHR10537:SF4">
    <property type="entry name" value="DNA PRIMASE LARGE SUBUNIT"/>
    <property type="match status" value="1"/>
</dbReference>
<dbReference type="Proteomes" id="UP000747542">
    <property type="component" value="Unassembled WGS sequence"/>
</dbReference>
<proteinExistence type="predicted"/>
<protein>
    <submittedName>
        <fullName evidence="9">DNA primase large subunit-like 2</fullName>
    </submittedName>
</protein>
<evidence type="ECO:0000259" key="8">
    <source>
        <dbReference type="Pfam" id="PF04104"/>
    </source>
</evidence>
<dbReference type="GO" id="GO:0051539">
    <property type="term" value="F:4 iron, 4 sulfur cluster binding"/>
    <property type="evidence" value="ECO:0007669"/>
    <property type="project" value="UniProtKB-KW"/>
</dbReference>
<dbReference type="InterPro" id="IPR058560">
    <property type="entry name" value="DNA_primase_C"/>
</dbReference>
<evidence type="ECO:0000256" key="7">
    <source>
        <dbReference type="ARBA" id="ARBA00023014"/>
    </source>
</evidence>
<name>A0A8J5JU16_HOMAM</name>
<evidence type="ECO:0000256" key="5">
    <source>
        <dbReference type="ARBA" id="ARBA00022723"/>
    </source>
</evidence>
<keyword evidence="4" id="KW-0235">DNA replication</keyword>
<dbReference type="InterPro" id="IPR007238">
    <property type="entry name" value="DNA_primase_lsu_euk/arc"/>
</dbReference>
<organism evidence="9 10">
    <name type="scientific">Homarus americanus</name>
    <name type="common">American lobster</name>
    <dbReference type="NCBI Taxonomy" id="6706"/>
    <lineage>
        <taxon>Eukaryota</taxon>
        <taxon>Metazoa</taxon>
        <taxon>Ecdysozoa</taxon>
        <taxon>Arthropoda</taxon>
        <taxon>Crustacea</taxon>
        <taxon>Multicrustacea</taxon>
        <taxon>Malacostraca</taxon>
        <taxon>Eumalacostraca</taxon>
        <taxon>Eucarida</taxon>
        <taxon>Decapoda</taxon>
        <taxon>Pleocyemata</taxon>
        <taxon>Astacidea</taxon>
        <taxon>Nephropoidea</taxon>
        <taxon>Nephropidae</taxon>
        <taxon>Homarus</taxon>
    </lineage>
</organism>
<evidence type="ECO:0000256" key="6">
    <source>
        <dbReference type="ARBA" id="ARBA00023004"/>
    </source>
</evidence>
<accession>A0A8J5JU16</accession>
<feature type="domain" description="DNA primase large subunit C-terminal" evidence="8">
    <location>
        <begin position="264"/>
        <end position="424"/>
    </location>
</feature>
<dbReference type="GO" id="GO:0006269">
    <property type="term" value="P:DNA replication, synthesis of primer"/>
    <property type="evidence" value="ECO:0007669"/>
    <property type="project" value="UniProtKB-KW"/>
</dbReference>
<dbReference type="Pfam" id="PF26466">
    <property type="entry name" value="DNA_primase_lrg_N"/>
    <property type="match status" value="1"/>
</dbReference>
<dbReference type="Gene3D" id="1.20.930.80">
    <property type="match status" value="1"/>
</dbReference>